<dbReference type="AlphaFoldDB" id="A0A2I0WC51"/>
<name>A0A2I0WC51_9ASPA</name>
<organism evidence="1 2">
    <name type="scientific">Dendrobium catenatum</name>
    <dbReference type="NCBI Taxonomy" id="906689"/>
    <lineage>
        <taxon>Eukaryota</taxon>
        <taxon>Viridiplantae</taxon>
        <taxon>Streptophyta</taxon>
        <taxon>Embryophyta</taxon>
        <taxon>Tracheophyta</taxon>
        <taxon>Spermatophyta</taxon>
        <taxon>Magnoliopsida</taxon>
        <taxon>Liliopsida</taxon>
        <taxon>Asparagales</taxon>
        <taxon>Orchidaceae</taxon>
        <taxon>Epidendroideae</taxon>
        <taxon>Malaxideae</taxon>
        <taxon>Dendrobiinae</taxon>
        <taxon>Dendrobium</taxon>
    </lineage>
</organism>
<dbReference type="EMBL" id="KZ502764">
    <property type="protein sequence ID" value="PKU73228.1"/>
    <property type="molecule type" value="Genomic_DNA"/>
</dbReference>
<gene>
    <name evidence="1" type="ORF">MA16_Dca017333</name>
</gene>
<reference evidence="1 2" key="2">
    <citation type="journal article" date="2017" name="Nature">
        <title>The Apostasia genome and the evolution of orchids.</title>
        <authorList>
            <person name="Zhang G.Q."/>
            <person name="Liu K.W."/>
            <person name="Li Z."/>
            <person name="Lohaus R."/>
            <person name="Hsiao Y.Y."/>
            <person name="Niu S.C."/>
            <person name="Wang J.Y."/>
            <person name="Lin Y.C."/>
            <person name="Xu Q."/>
            <person name="Chen L.J."/>
            <person name="Yoshida K."/>
            <person name="Fujiwara S."/>
            <person name="Wang Z.W."/>
            <person name="Zhang Y.Q."/>
            <person name="Mitsuda N."/>
            <person name="Wang M."/>
            <person name="Liu G.H."/>
            <person name="Pecoraro L."/>
            <person name="Huang H.X."/>
            <person name="Xiao X.J."/>
            <person name="Lin M."/>
            <person name="Wu X.Y."/>
            <person name="Wu W.L."/>
            <person name="Chen Y.Y."/>
            <person name="Chang S.B."/>
            <person name="Sakamoto S."/>
            <person name="Ohme-Takagi M."/>
            <person name="Yagi M."/>
            <person name="Zeng S.J."/>
            <person name="Shen C.Y."/>
            <person name="Yeh C.M."/>
            <person name="Luo Y.B."/>
            <person name="Tsai W.C."/>
            <person name="Van de Peer Y."/>
            <person name="Liu Z.J."/>
        </authorList>
    </citation>
    <scope>NUCLEOTIDE SEQUENCE [LARGE SCALE GENOMIC DNA]</scope>
    <source>
        <tissue evidence="1">The whole plant</tissue>
    </source>
</reference>
<reference evidence="1 2" key="1">
    <citation type="journal article" date="2016" name="Sci. Rep.">
        <title>The Dendrobium catenatum Lindl. genome sequence provides insights into polysaccharide synthase, floral development and adaptive evolution.</title>
        <authorList>
            <person name="Zhang G.Q."/>
            <person name="Xu Q."/>
            <person name="Bian C."/>
            <person name="Tsai W.C."/>
            <person name="Yeh C.M."/>
            <person name="Liu K.W."/>
            <person name="Yoshida K."/>
            <person name="Zhang L.S."/>
            <person name="Chang S.B."/>
            <person name="Chen F."/>
            <person name="Shi Y."/>
            <person name="Su Y.Y."/>
            <person name="Zhang Y.Q."/>
            <person name="Chen L.J."/>
            <person name="Yin Y."/>
            <person name="Lin M."/>
            <person name="Huang H."/>
            <person name="Deng H."/>
            <person name="Wang Z.W."/>
            <person name="Zhu S.L."/>
            <person name="Zhao X."/>
            <person name="Deng C."/>
            <person name="Niu S.C."/>
            <person name="Huang J."/>
            <person name="Wang M."/>
            <person name="Liu G.H."/>
            <person name="Yang H.J."/>
            <person name="Xiao X.J."/>
            <person name="Hsiao Y.Y."/>
            <person name="Wu W.L."/>
            <person name="Chen Y.Y."/>
            <person name="Mitsuda N."/>
            <person name="Ohme-Takagi M."/>
            <person name="Luo Y.B."/>
            <person name="Van de Peer Y."/>
            <person name="Liu Z.J."/>
        </authorList>
    </citation>
    <scope>NUCLEOTIDE SEQUENCE [LARGE SCALE GENOMIC DNA]</scope>
    <source>
        <tissue evidence="1">The whole plant</tissue>
    </source>
</reference>
<evidence type="ECO:0000313" key="2">
    <source>
        <dbReference type="Proteomes" id="UP000233837"/>
    </source>
</evidence>
<accession>A0A2I0WC51</accession>
<protein>
    <submittedName>
        <fullName evidence="1">Uncharacterized protein</fullName>
    </submittedName>
</protein>
<keyword evidence="2" id="KW-1185">Reference proteome</keyword>
<dbReference type="Proteomes" id="UP000233837">
    <property type="component" value="Unassembled WGS sequence"/>
</dbReference>
<proteinExistence type="predicted"/>
<sequence>MALGGGPIELRPLSGGPAKLWRHVVIRWMKGPEVVVWRSNEVKRWSGGAQALKWWSGRNPASGGGSVKERA</sequence>
<evidence type="ECO:0000313" key="1">
    <source>
        <dbReference type="EMBL" id="PKU73228.1"/>
    </source>
</evidence>